<feature type="transmembrane region" description="Helical" evidence="1">
    <location>
        <begin position="54"/>
        <end position="75"/>
    </location>
</feature>
<feature type="transmembrane region" description="Helical" evidence="1">
    <location>
        <begin position="82"/>
        <end position="108"/>
    </location>
</feature>
<evidence type="ECO:0000313" key="2">
    <source>
        <dbReference type="EMBL" id="MFD0871676.1"/>
    </source>
</evidence>
<name>A0ABW3DFM8_9BACL</name>
<evidence type="ECO:0000313" key="3">
    <source>
        <dbReference type="Proteomes" id="UP001597120"/>
    </source>
</evidence>
<gene>
    <name evidence="2" type="ORF">ACFQ03_21275</name>
</gene>
<keyword evidence="3" id="KW-1185">Reference proteome</keyword>
<dbReference type="RefSeq" id="WP_379290847.1">
    <property type="nucleotide sequence ID" value="NZ_JBHTIU010000086.1"/>
</dbReference>
<protein>
    <submittedName>
        <fullName evidence="2">Uncharacterized protein</fullName>
    </submittedName>
</protein>
<keyword evidence="1" id="KW-0472">Membrane</keyword>
<reference evidence="3" key="1">
    <citation type="journal article" date="2019" name="Int. J. Syst. Evol. Microbiol.">
        <title>The Global Catalogue of Microorganisms (GCM) 10K type strain sequencing project: providing services to taxonomists for standard genome sequencing and annotation.</title>
        <authorList>
            <consortium name="The Broad Institute Genomics Platform"/>
            <consortium name="The Broad Institute Genome Sequencing Center for Infectious Disease"/>
            <person name="Wu L."/>
            <person name="Ma J."/>
        </authorList>
    </citation>
    <scope>NUCLEOTIDE SEQUENCE [LARGE SCALE GENOMIC DNA]</scope>
    <source>
        <strain evidence="3">CCUG 57263</strain>
    </source>
</reference>
<keyword evidence="1" id="KW-0812">Transmembrane</keyword>
<feature type="transmembrane region" description="Helical" evidence="1">
    <location>
        <begin position="7"/>
        <end position="28"/>
    </location>
</feature>
<feature type="transmembrane region" description="Helical" evidence="1">
    <location>
        <begin position="120"/>
        <end position="139"/>
    </location>
</feature>
<sequence>MKRLNNPVFLVCLSAILYAVVGLMYMPWMPEAVTASFGFLGTEQGSEGKLVSLWARWAVGISMSMLLLFIIQWSLGSNLHKWVLVLQLALISICMAAQFPPLLLWGLFALTDTMPPGTSMFWLHLLLLLLAGWTFIRLIDQLKLGNAFENPLKSE</sequence>
<proteinExistence type="predicted"/>
<organism evidence="2 3">
    <name type="scientific">Paenibacillus residui</name>
    <dbReference type="NCBI Taxonomy" id="629724"/>
    <lineage>
        <taxon>Bacteria</taxon>
        <taxon>Bacillati</taxon>
        <taxon>Bacillota</taxon>
        <taxon>Bacilli</taxon>
        <taxon>Bacillales</taxon>
        <taxon>Paenibacillaceae</taxon>
        <taxon>Paenibacillus</taxon>
    </lineage>
</organism>
<keyword evidence="1" id="KW-1133">Transmembrane helix</keyword>
<dbReference type="EMBL" id="JBHTIU010000086">
    <property type="protein sequence ID" value="MFD0871676.1"/>
    <property type="molecule type" value="Genomic_DNA"/>
</dbReference>
<evidence type="ECO:0000256" key="1">
    <source>
        <dbReference type="SAM" id="Phobius"/>
    </source>
</evidence>
<accession>A0ABW3DFM8</accession>
<comment type="caution">
    <text evidence="2">The sequence shown here is derived from an EMBL/GenBank/DDBJ whole genome shotgun (WGS) entry which is preliminary data.</text>
</comment>
<dbReference type="Proteomes" id="UP001597120">
    <property type="component" value="Unassembled WGS sequence"/>
</dbReference>